<sequence length="86" mass="9044">MTLTAKGGGYFMCRNMLDPDAFCGVRVNIAQKSARKMFGDKLDQIAPKVAPISGDKIAAANVNAPPVANTNAAPEVKKEGGNFLGY</sequence>
<name>A0A074TS84_9RHOB</name>
<dbReference type="Proteomes" id="UP000027725">
    <property type="component" value="Unassembled WGS sequence"/>
</dbReference>
<gene>
    <name evidence="1" type="ORF">DL1_00360</name>
</gene>
<evidence type="ECO:0000313" key="2">
    <source>
        <dbReference type="Proteomes" id="UP000027725"/>
    </source>
</evidence>
<comment type="caution">
    <text evidence="1">The sequence shown here is derived from an EMBL/GenBank/DDBJ whole genome shotgun (WGS) entry which is preliminary data.</text>
</comment>
<organism evidence="1 2">
    <name type="scientific">Thioclava dalianensis</name>
    <dbReference type="NCBI Taxonomy" id="1185766"/>
    <lineage>
        <taxon>Bacteria</taxon>
        <taxon>Pseudomonadati</taxon>
        <taxon>Pseudomonadota</taxon>
        <taxon>Alphaproteobacteria</taxon>
        <taxon>Rhodobacterales</taxon>
        <taxon>Paracoccaceae</taxon>
        <taxon>Thioclava</taxon>
    </lineage>
</organism>
<proteinExistence type="predicted"/>
<accession>A0A074TS84</accession>
<evidence type="ECO:0000313" key="1">
    <source>
        <dbReference type="EMBL" id="KEP71758.1"/>
    </source>
</evidence>
<keyword evidence="2" id="KW-1185">Reference proteome</keyword>
<dbReference type="STRING" id="1185766.SAMN05216224_108136"/>
<protein>
    <submittedName>
        <fullName evidence="1">Uncharacterized protein</fullName>
    </submittedName>
</protein>
<reference evidence="1 2" key="1">
    <citation type="submission" date="2014-03" db="EMBL/GenBank/DDBJ databases">
        <title>The draft genome sequence of Thioclava dalianensis DLFJ1-1.</title>
        <authorList>
            <person name="Lai Q."/>
            <person name="Shao Z."/>
        </authorList>
    </citation>
    <scope>NUCLEOTIDE SEQUENCE [LARGE SCALE GENOMIC DNA]</scope>
    <source>
        <strain evidence="1 2">DLFJ1-1</strain>
    </source>
</reference>
<dbReference type="EMBL" id="JHEH01000001">
    <property type="protein sequence ID" value="KEP71758.1"/>
    <property type="molecule type" value="Genomic_DNA"/>
</dbReference>
<dbReference type="AlphaFoldDB" id="A0A074TS84"/>